<dbReference type="Proteomes" id="UP001054889">
    <property type="component" value="Unassembled WGS sequence"/>
</dbReference>
<name>A0AAV5BFK5_ELECO</name>
<dbReference type="GO" id="GO:0110102">
    <property type="term" value="P:ribulose bisphosphate carboxylase complex assembly"/>
    <property type="evidence" value="ECO:0007669"/>
    <property type="project" value="UniProtKB-ARBA"/>
</dbReference>
<organism evidence="7 8">
    <name type="scientific">Eleusine coracana subsp. coracana</name>
    <dbReference type="NCBI Taxonomy" id="191504"/>
    <lineage>
        <taxon>Eukaryota</taxon>
        <taxon>Viridiplantae</taxon>
        <taxon>Streptophyta</taxon>
        <taxon>Embryophyta</taxon>
        <taxon>Tracheophyta</taxon>
        <taxon>Spermatophyta</taxon>
        <taxon>Magnoliopsida</taxon>
        <taxon>Liliopsida</taxon>
        <taxon>Poales</taxon>
        <taxon>Poaceae</taxon>
        <taxon>PACMAD clade</taxon>
        <taxon>Chloridoideae</taxon>
        <taxon>Cynodonteae</taxon>
        <taxon>Eleusininae</taxon>
        <taxon>Eleusine</taxon>
    </lineage>
</organism>
<reference evidence="7" key="2">
    <citation type="submission" date="2021-12" db="EMBL/GenBank/DDBJ databases">
        <title>Resequencing data analysis of finger millet.</title>
        <authorList>
            <person name="Hatakeyama M."/>
            <person name="Aluri S."/>
            <person name="Balachadran M.T."/>
            <person name="Sivarajan S.R."/>
            <person name="Poveda L."/>
            <person name="Shimizu-Inatsugi R."/>
            <person name="Schlapbach R."/>
            <person name="Sreeman S.M."/>
            <person name="Shimizu K.K."/>
        </authorList>
    </citation>
    <scope>NUCLEOTIDE SEQUENCE</scope>
</reference>
<sequence>MLSLSHSHAASAATPRHRNPRPRHSAASASRRRRASHIAAGAILLPPNFGSGNSIGGGLGKPGGGGGGGGPSDRKLPFTPPPAAPPGQLYQPFHPPPSPLPEAYRDLDLTQRLAVLRDRMGQWYEYAPLIAALNRDGFMPSSIEEATGISGVEQNRLVVAAQVRDSLLDESAAFPRDLVSSFDAAPELLYELRFLTARQRADAARHALARGLDARGARDLARAMKDFPYRRAEDGWAAFDGASPGDCLAFWRFRQSREAIAVEDCVAELERALEVAETEAARARLEVDLDRARRRAAGEDVDGGGADDDSASHPGVPVVRLQYGEVADASTVLLLPVVREADGVAAVDAAPRRSATDVDLGLVQVDKGWARWAVLPGWGPVAEAADEAVVVELADGRALPWRSAEKEKALVIADRRGKEVADEGLYVLEKDGRLVVERGRSLVEQGVAAAAAEVVMVVRPPKEVNDMISDDEWD</sequence>
<dbReference type="AlphaFoldDB" id="A0AAV5BFK5"/>
<evidence type="ECO:0000259" key="6">
    <source>
        <dbReference type="Pfam" id="PF18579"/>
    </source>
</evidence>
<feature type="domain" description="Rubisco accumulation factor 1 helix turn helix" evidence="6">
    <location>
        <begin position="109"/>
        <end position="167"/>
    </location>
</feature>
<dbReference type="InterPro" id="IPR037494">
    <property type="entry name" value="RAF1"/>
</dbReference>
<dbReference type="EMBL" id="BQKI01000001">
    <property type="protein sequence ID" value="GJM84682.1"/>
    <property type="molecule type" value="Genomic_DNA"/>
</dbReference>
<feature type="region of interest" description="Disordered" evidence="3">
    <location>
        <begin position="1"/>
        <end position="102"/>
    </location>
</feature>
<feature type="domain" description="Rubisco accumulation factor 1 alpha-helical" evidence="5">
    <location>
        <begin position="186"/>
        <end position="289"/>
    </location>
</feature>
<keyword evidence="2" id="KW-0175">Coiled coil</keyword>
<evidence type="ECO:0008006" key="9">
    <source>
        <dbReference type="Google" id="ProtNLM"/>
    </source>
</evidence>
<evidence type="ECO:0000259" key="4">
    <source>
        <dbReference type="Pfam" id="PF18087"/>
    </source>
</evidence>
<proteinExistence type="predicted"/>
<reference evidence="7" key="1">
    <citation type="journal article" date="2018" name="DNA Res.">
        <title>Multiple hybrid de novo genome assembly of finger millet, an orphan allotetraploid crop.</title>
        <authorList>
            <person name="Hatakeyama M."/>
            <person name="Aluri S."/>
            <person name="Balachadran M.T."/>
            <person name="Sivarajan S.R."/>
            <person name="Patrignani A."/>
            <person name="Gruter S."/>
            <person name="Poveda L."/>
            <person name="Shimizu-Inatsugi R."/>
            <person name="Baeten J."/>
            <person name="Francoijs K.J."/>
            <person name="Nataraja K.N."/>
            <person name="Reddy Y.A.N."/>
            <person name="Phadnis S."/>
            <person name="Ravikumar R.L."/>
            <person name="Schlapbach R."/>
            <person name="Sreeman S.M."/>
            <person name="Shimizu K.K."/>
        </authorList>
    </citation>
    <scope>NUCLEOTIDE SEQUENCE</scope>
</reference>
<dbReference type="Pfam" id="PF18087">
    <property type="entry name" value="RuBisCo_chap_C"/>
    <property type="match status" value="1"/>
</dbReference>
<keyword evidence="8" id="KW-1185">Reference proteome</keyword>
<feature type="coiled-coil region" evidence="2">
    <location>
        <begin position="259"/>
        <end position="295"/>
    </location>
</feature>
<evidence type="ECO:0000256" key="1">
    <source>
        <dbReference type="ARBA" id="ARBA00023186"/>
    </source>
</evidence>
<dbReference type="PANTHER" id="PTHR35299:SF3">
    <property type="entry name" value="RUBISCO ACCUMULATION FACTOR 1.2, CHLOROPLASTIC"/>
    <property type="match status" value="1"/>
</dbReference>
<dbReference type="Pfam" id="PF18579">
    <property type="entry name" value="Raf1_HTH"/>
    <property type="match status" value="1"/>
</dbReference>
<dbReference type="Pfam" id="PF18578">
    <property type="entry name" value="Raf1_N"/>
    <property type="match status" value="1"/>
</dbReference>
<feature type="domain" description="Rubisco accumulation factor 1 C-terminal" evidence="4">
    <location>
        <begin position="316"/>
        <end position="462"/>
    </location>
</feature>
<protein>
    <recommendedName>
        <fullName evidence="9">Rubisco accumulation factor 1, chloroplastic</fullName>
    </recommendedName>
</protein>
<dbReference type="GO" id="GO:0009507">
    <property type="term" value="C:chloroplast"/>
    <property type="evidence" value="ECO:0007669"/>
    <property type="project" value="TreeGrafter"/>
</dbReference>
<keyword evidence="1" id="KW-0143">Chaperone</keyword>
<evidence type="ECO:0000313" key="7">
    <source>
        <dbReference type="EMBL" id="GJM84682.1"/>
    </source>
</evidence>
<evidence type="ECO:0000313" key="8">
    <source>
        <dbReference type="Proteomes" id="UP001054889"/>
    </source>
</evidence>
<dbReference type="InterPro" id="IPR041358">
    <property type="entry name" value="Raf1_N"/>
</dbReference>
<evidence type="ECO:0000256" key="3">
    <source>
        <dbReference type="SAM" id="MobiDB-lite"/>
    </source>
</evidence>
<dbReference type="PANTHER" id="PTHR35299">
    <property type="entry name" value="RUBISCO ACCUMULATION FACTOR 1"/>
    <property type="match status" value="1"/>
</dbReference>
<comment type="caution">
    <text evidence="7">The sequence shown here is derived from an EMBL/GenBank/DDBJ whole genome shotgun (WGS) entry which is preliminary data.</text>
</comment>
<evidence type="ECO:0000259" key="5">
    <source>
        <dbReference type="Pfam" id="PF18578"/>
    </source>
</evidence>
<evidence type="ECO:0000256" key="2">
    <source>
        <dbReference type="SAM" id="Coils"/>
    </source>
</evidence>
<dbReference type="InterPro" id="IPR040858">
    <property type="entry name" value="Raf1_C"/>
</dbReference>
<feature type="compositionally biased region" description="Low complexity" evidence="3">
    <location>
        <begin position="1"/>
        <end position="13"/>
    </location>
</feature>
<accession>A0AAV5BFK5</accession>
<feature type="compositionally biased region" description="Gly residues" evidence="3">
    <location>
        <begin position="53"/>
        <end position="71"/>
    </location>
</feature>
<feature type="compositionally biased region" description="Basic residues" evidence="3">
    <location>
        <begin position="15"/>
        <end position="36"/>
    </location>
</feature>
<gene>
    <name evidence="7" type="primary">ga00375</name>
    <name evidence="7" type="ORF">PR202_ga00375</name>
</gene>
<dbReference type="InterPro" id="IPR040781">
    <property type="entry name" value="Raf1_HTH"/>
</dbReference>